<keyword evidence="2" id="KW-1185">Reference proteome</keyword>
<evidence type="ECO:0000313" key="1">
    <source>
        <dbReference type="EMBL" id="TWG01596.1"/>
    </source>
</evidence>
<comment type="caution">
    <text evidence="1">The sequence shown here is derived from an EMBL/GenBank/DDBJ whole genome shotgun (WGS) entry which is preliminary data.</text>
</comment>
<proteinExistence type="predicted"/>
<organism evidence="1 2">
    <name type="scientific">Kitasatospora viridis</name>
    <dbReference type="NCBI Taxonomy" id="281105"/>
    <lineage>
        <taxon>Bacteria</taxon>
        <taxon>Bacillati</taxon>
        <taxon>Actinomycetota</taxon>
        <taxon>Actinomycetes</taxon>
        <taxon>Kitasatosporales</taxon>
        <taxon>Streptomycetaceae</taxon>
        <taxon>Kitasatospora</taxon>
    </lineage>
</organism>
<dbReference type="AlphaFoldDB" id="A0A561UQF8"/>
<evidence type="ECO:0008006" key="3">
    <source>
        <dbReference type="Google" id="ProtNLM"/>
    </source>
</evidence>
<dbReference type="EMBL" id="VIWT01000001">
    <property type="protein sequence ID" value="TWG01596.1"/>
    <property type="molecule type" value="Genomic_DNA"/>
</dbReference>
<sequence length="124" mass="12994">MRVVEAEAAQVAPGGTTTLRALIANYGPDPTDANFAVKVRIPARVTPVGPYFPGDCRPDPAEANGLDCTFDTGLPLLRTAVLEIPVQVDGGVLGGQRLDGGLVTVYDPDHPDISHSRAFAVQTN</sequence>
<name>A0A561UQF8_9ACTN</name>
<evidence type="ECO:0000313" key="2">
    <source>
        <dbReference type="Proteomes" id="UP000317940"/>
    </source>
</evidence>
<protein>
    <recommendedName>
        <fullName evidence="3">DUF11 domain-containing protein</fullName>
    </recommendedName>
</protein>
<dbReference type="Proteomes" id="UP000317940">
    <property type="component" value="Unassembled WGS sequence"/>
</dbReference>
<reference evidence="1 2" key="1">
    <citation type="submission" date="2019-06" db="EMBL/GenBank/DDBJ databases">
        <title>Sequencing the genomes of 1000 actinobacteria strains.</title>
        <authorList>
            <person name="Klenk H.-P."/>
        </authorList>
    </citation>
    <scope>NUCLEOTIDE SEQUENCE [LARGE SCALE GENOMIC DNA]</scope>
    <source>
        <strain evidence="1 2">DSM 44826</strain>
    </source>
</reference>
<accession>A0A561UQF8</accession>
<gene>
    <name evidence="1" type="ORF">FHX73_115497</name>
</gene>